<evidence type="ECO:0000256" key="3">
    <source>
        <dbReference type="SAM" id="Coils"/>
    </source>
</evidence>
<keyword evidence="3" id="KW-0175">Coiled coil</keyword>
<dbReference type="SMART" id="SM00065">
    <property type="entry name" value="GAF"/>
    <property type="match status" value="1"/>
</dbReference>
<accession>A0ABW1EBT0</accession>
<reference evidence="6" key="1">
    <citation type="journal article" date="2019" name="Int. J. Syst. Evol. Microbiol.">
        <title>The Global Catalogue of Microorganisms (GCM) 10K type strain sequencing project: providing services to taxonomists for standard genome sequencing and annotation.</title>
        <authorList>
            <consortium name="The Broad Institute Genomics Platform"/>
            <consortium name="The Broad Institute Genome Sequencing Center for Infectious Disease"/>
            <person name="Wu L."/>
            <person name="Ma J."/>
        </authorList>
    </citation>
    <scope>NUCLEOTIDE SEQUENCE [LARGE SCALE GENOMIC DNA]</scope>
    <source>
        <strain evidence="6">JCM 4087</strain>
    </source>
</reference>
<comment type="catalytic activity">
    <reaction evidence="2">
        <text>2 GTP = 3',3'-c-di-GMP + 2 diphosphate</text>
        <dbReference type="Rhea" id="RHEA:24898"/>
        <dbReference type="ChEBI" id="CHEBI:33019"/>
        <dbReference type="ChEBI" id="CHEBI:37565"/>
        <dbReference type="ChEBI" id="CHEBI:58805"/>
        <dbReference type="EC" id="2.7.7.65"/>
    </reaction>
</comment>
<evidence type="ECO:0000313" key="5">
    <source>
        <dbReference type="EMBL" id="MFC5861449.1"/>
    </source>
</evidence>
<evidence type="ECO:0000256" key="1">
    <source>
        <dbReference type="ARBA" id="ARBA00012528"/>
    </source>
</evidence>
<keyword evidence="6" id="KW-1185">Reference proteome</keyword>
<dbReference type="Pfam" id="PF00990">
    <property type="entry name" value="GGDEF"/>
    <property type="match status" value="1"/>
</dbReference>
<dbReference type="EMBL" id="JBHSPH010000001">
    <property type="protein sequence ID" value="MFC5861449.1"/>
    <property type="molecule type" value="Genomic_DNA"/>
</dbReference>
<dbReference type="GO" id="GO:0052621">
    <property type="term" value="F:diguanylate cyclase activity"/>
    <property type="evidence" value="ECO:0007669"/>
    <property type="project" value="UniProtKB-EC"/>
</dbReference>
<dbReference type="InterPro" id="IPR050469">
    <property type="entry name" value="Diguanylate_Cyclase"/>
</dbReference>
<evidence type="ECO:0000313" key="6">
    <source>
        <dbReference type="Proteomes" id="UP001596091"/>
    </source>
</evidence>
<organism evidence="5 6">
    <name type="scientific">Acidicapsa dinghuensis</name>
    <dbReference type="NCBI Taxonomy" id="2218256"/>
    <lineage>
        <taxon>Bacteria</taxon>
        <taxon>Pseudomonadati</taxon>
        <taxon>Acidobacteriota</taxon>
        <taxon>Terriglobia</taxon>
        <taxon>Terriglobales</taxon>
        <taxon>Acidobacteriaceae</taxon>
        <taxon>Acidicapsa</taxon>
    </lineage>
</organism>
<dbReference type="SUPFAM" id="SSF55781">
    <property type="entry name" value="GAF domain-like"/>
    <property type="match status" value="1"/>
</dbReference>
<dbReference type="PANTHER" id="PTHR45138">
    <property type="entry name" value="REGULATORY COMPONENTS OF SENSORY TRANSDUCTION SYSTEM"/>
    <property type="match status" value="1"/>
</dbReference>
<gene>
    <name evidence="5" type="ORF">ACFPT7_04030</name>
</gene>
<dbReference type="Proteomes" id="UP001596091">
    <property type="component" value="Unassembled WGS sequence"/>
</dbReference>
<keyword evidence="5" id="KW-0808">Transferase</keyword>
<keyword evidence="5" id="KW-0548">Nucleotidyltransferase</keyword>
<dbReference type="InterPro" id="IPR029787">
    <property type="entry name" value="Nucleotide_cyclase"/>
</dbReference>
<name>A0ABW1EBT0_9BACT</name>
<dbReference type="InterPro" id="IPR003018">
    <property type="entry name" value="GAF"/>
</dbReference>
<dbReference type="NCBIfam" id="TIGR00254">
    <property type="entry name" value="GGDEF"/>
    <property type="match status" value="1"/>
</dbReference>
<dbReference type="CDD" id="cd01949">
    <property type="entry name" value="GGDEF"/>
    <property type="match status" value="1"/>
</dbReference>
<evidence type="ECO:0000256" key="2">
    <source>
        <dbReference type="ARBA" id="ARBA00034247"/>
    </source>
</evidence>
<dbReference type="Gene3D" id="3.30.450.40">
    <property type="match status" value="1"/>
</dbReference>
<dbReference type="Gene3D" id="3.30.70.270">
    <property type="match status" value="1"/>
</dbReference>
<sequence>MTVQNNSGEILRLQALRDLEILDTPNEAEFDELVSLAAAICNTPISTVTFVDRDRQWFKASIGVDGRETARDLSFCAHAIHQTGMFIVENAQADERFRDNQLVTGSPYIRFYAGVPLETPGGFAVGALCVIDRQPRSLTEDQKTALAILARQVKARMELRMQRRALERALEENTKLNQELSESNARLEMLATTDVLTGVANRRYFEQRIAIEFSNARRHGRELSLMLLDVDDFKKRNDTYGHAAGDEVLHGLGQLLAGSARKADLPARIGGEEFAIVLTETNREGAQVYAERMLSSIRNLRFEPGAITVSMGVATLSEKTADWEKLVMRADHAMYRAKRLGKDRFVVADDEGTQREL</sequence>
<dbReference type="InterPro" id="IPR000160">
    <property type="entry name" value="GGDEF_dom"/>
</dbReference>
<feature type="coiled-coil region" evidence="3">
    <location>
        <begin position="156"/>
        <end position="193"/>
    </location>
</feature>
<dbReference type="SMART" id="SM00267">
    <property type="entry name" value="GGDEF"/>
    <property type="match status" value="1"/>
</dbReference>
<protein>
    <recommendedName>
        <fullName evidence="1">diguanylate cyclase</fullName>
        <ecNumber evidence="1">2.7.7.65</ecNumber>
    </recommendedName>
</protein>
<dbReference type="InterPro" id="IPR043128">
    <property type="entry name" value="Rev_trsase/Diguanyl_cyclase"/>
</dbReference>
<dbReference type="SUPFAM" id="SSF55073">
    <property type="entry name" value="Nucleotide cyclase"/>
    <property type="match status" value="1"/>
</dbReference>
<evidence type="ECO:0000259" key="4">
    <source>
        <dbReference type="PROSITE" id="PS50887"/>
    </source>
</evidence>
<dbReference type="PANTHER" id="PTHR45138:SF9">
    <property type="entry name" value="DIGUANYLATE CYCLASE DGCM-RELATED"/>
    <property type="match status" value="1"/>
</dbReference>
<dbReference type="InterPro" id="IPR029016">
    <property type="entry name" value="GAF-like_dom_sf"/>
</dbReference>
<proteinExistence type="predicted"/>
<dbReference type="RefSeq" id="WP_263333668.1">
    <property type="nucleotide sequence ID" value="NZ_JAGSYH010000002.1"/>
</dbReference>
<feature type="domain" description="GGDEF" evidence="4">
    <location>
        <begin position="221"/>
        <end position="350"/>
    </location>
</feature>
<comment type="caution">
    <text evidence="5">The sequence shown here is derived from an EMBL/GenBank/DDBJ whole genome shotgun (WGS) entry which is preliminary data.</text>
</comment>
<dbReference type="PROSITE" id="PS50887">
    <property type="entry name" value="GGDEF"/>
    <property type="match status" value="1"/>
</dbReference>
<dbReference type="EC" id="2.7.7.65" evidence="1"/>